<dbReference type="Gene3D" id="1.10.10.60">
    <property type="entry name" value="Homeodomain-like"/>
    <property type="match status" value="2"/>
</dbReference>
<dbReference type="RefSeq" id="WP_108171449.1">
    <property type="nucleotide sequence ID" value="NZ_QBKQ01000002.1"/>
</dbReference>
<evidence type="ECO:0000256" key="3">
    <source>
        <dbReference type="ARBA" id="ARBA00023163"/>
    </source>
</evidence>
<dbReference type="InterPro" id="IPR009057">
    <property type="entry name" value="Homeodomain-like_sf"/>
</dbReference>
<dbReference type="InterPro" id="IPR018060">
    <property type="entry name" value="HTH_AraC"/>
</dbReference>
<feature type="transmembrane region" description="Helical" evidence="4">
    <location>
        <begin position="36"/>
        <end position="58"/>
    </location>
</feature>
<protein>
    <submittedName>
        <fullName evidence="6">AraC-like DNA-binding protein</fullName>
    </submittedName>
</protein>
<dbReference type="Pfam" id="PF12833">
    <property type="entry name" value="HTH_18"/>
    <property type="match status" value="1"/>
</dbReference>
<feature type="transmembrane region" description="Helical" evidence="4">
    <location>
        <begin position="181"/>
        <end position="201"/>
    </location>
</feature>
<dbReference type="InterPro" id="IPR018062">
    <property type="entry name" value="HTH_AraC-typ_CS"/>
</dbReference>
<feature type="transmembrane region" description="Helical" evidence="4">
    <location>
        <begin position="142"/>
        <end position="160"/>
    </location>
</feature>
<feature type="transmembrane region" description="Helical" evidence="4">
    <location>
        <begin position="102"/>
        <end position="122"/>
    </location>
</feature>
<gene>
    <name evidence="6" type="ORF">C8P64_1506</name>
</gene>
<feature type="transmembrane region" description="Helical" evidence="4">
    <location>
        <begin position="70"/>
        <end position="90"/>
    </location>
</feature>
<dbReference type="OrthoDB" id="9779074at2"/>
<evidence type="ECO:0000256" key="1">
    <source>
        <dbReference type="ARBA" id="ARBA00023015"/>
    </source>
</evidence>
<dbReference type="Proteomes" id="UP000244174">
    <property type="component" value="Unassembled WGS sequence"/>
</dbReference>
<evidence type="ECO:0000256" key="4">
    <source>
        <dbReference type="SAM" id="Phobius"/>
    </source>
</evidence>
<keyword evidence="7" id="KW-1185">Reference proteome</keyword>
<evidence type="ECO:0000313" key="6">
    <source>
        <dbReference type="EMBL" id="PTX42983.1"/>
    </source>
</evidence>
<dbReference type="SUPFAM" id="SSF46689">
    <property type="entry name" value="Homeodomain-like"/>
    <property type="match status" value="1"/>
</dbReference>
<evidence type="ECO:0000256" key="2">
    <source>
        <dbReference type="ARBA" id="ARBA00023125"/>
    </source>
</evidence>
<feature type="domain" description="HTH araC/xylS-type" evidence="5">
    <location>
        <begin position="275"/>
        <end position="379"/>
    </location>
</feature>
<keyword evidence="2 6" id="KW-0238">DNA-binding</keyword>
<keyword evidence="4" id="KW-1133">Transmembrane helix</keyword>
<organism evidence="6 7">
    <name type="scientific">Christiangramia gaetbulicola</name>
    <dbReference type="NCBI Taxonomy" id="703340"/>
    <lineage>
        <taxon>Bacteria</taxon>
        <taxon>Pseudomonadati</taxon>
        <taxon>Bacteroidota</taxon>
        <taxon>Flavobacteriia</taxon>
        <taxon>Flavobacteriales</taxon>
        <taxon>Flavobacteriaceae</taxon>
        <taxon>Christiangramia</taxon>
    </lineage>
</organism>
<proteinExistence type="predicted"/>
<dbReference type="PANTHER" id="PTHR43280:SF29">
    <property type="entry name" value="ARAC-FAMILY TRANSCRIPTIONAL REGULATOR"/>
    <property type="match status" value="1"/>
</dbReference>
<dbReference type="InterPro" id="IPR020449">
    <property type="entry name" value="Tscrpt_reg_AraC-type_HTH"/>
</dbReference>
<accession>A0A2T6AGN1</accession>
<dbReference type="SMART" id="SM00342">
    <property type="entry name" value="HTH_ARAC"/>
    <property type="match status" value="1"/>
</dbReference>
<dbReference type="PROSITE" id="PS00041">
    <property type="entry name" value="HTH_ARAC_FAMILY_1"/>
    <property type="match status" value="1"/>
</dbReference>
<feature type="transmembrane region" description="Helical" evidence="4">
    <location>
        <begin position="6"/>
        <end position="24"/>
    </location>
</feature>
<dbReference type="PANTHER" id="PTHR43280">
    <property type="entry name" value="ARAC-FAMILY TRANSCRIPTIONAL REGULATOR"/>
    <property type="match status" value="1"/>
</dbReference>
<keyword evidence="4" id="KW-0472">Membrane</keyword>
<dbReference type="AlphaFoldDB" id="A0A2T6AGN1"/>
<evidence type="ECO:0000313" key="7">
    <source>
        <dbReference type="Proteomes" id="UP000244174"/>
    </source>
</evidence>
<keyword evidence="4" id="KW-0812">Transmembrane</keyword>
<comment type="caution">
    <text evidence="6">The sequence shown here is derived from an EMBL/GenBank/DDBJ whole genome shotgun (WGS) entry which is preliminary data.</text>
</comment>
<dbReference type="PROSITE" id="PS01124">
    <property type="entry name" value="HTH_ARAC_FAMILY_2"/>
    <property type="match status" value="1"/>
</dbReference>
<dbReference type="GO" id="GO:0043565">
    <property type="term" value="F:sequence-specific DNA binding"/>
    <property type="evidence" value="ECO:0007669"/>
    <property type="project" value="InterPro"/>
</dbReference>
<reference evidence="6 7" key="1">
    <citation type="submission" date="2018-04" db="EMBL/GenBank/DDBJ databases">
        <title>Genomic Encyclopedia of Archaeal and Bacterial Type Strains, Phase II (KMG-II): from individual species to whole genera.</title>
        <authorList>
            <person name="Goeker M."/>
        </authorList>
    </citation>
    <scope>NUCLEOTIDE SEQUENCE [LARGE SCALE GENOMIC DNA]</scope>
    <source>
        <strain evidence="6 7">DSM 23082</strain>
    </source>
</reference>
<name>A0A2T6AGN1_9FLAO</name>
<dbReference type="GO" id="GO:0003700">
    <property type="term" value="F:DNA-binding transcription factor activity"/>
    <property type="evidence" value="ECO:0007669"/>
    <property type="project" value="InterPro"/>
</dbReference>
<dbReference type="EMBL" id="QBKQ01000002">
    <property type="protein sequence ID" value="PTX42983.1"/>
    <property type="molecule type" value="Genomic_DNA"/>
</dbReference>
<keyword evidence="3" id="KW-0804">Transcription</keyword>
<feature type="transmembrane region" description="Helical" evidence="4">
    <location>
        <begin position="213"/>
        <end position="231"/>
    </location>
</feature>
<keyword evidence="1" id="KW-0805">Transcription regulation</keyword>
<dbReference type="PRINTS" id="PR00032">
    <property type="entry name" value="HTHARAC"/>
</dbReference>
<evidence type="ECO:0000259" key="5">
    <source>
        <dbReference type="PROSITE" id="PS01124"/>
    </source>
</evidence>
<sequence length="380" mass="44601">MDLTSILNYILIIAALQGIAFNIFTIHISRRKVTTAVIYLNLTVLALSLNILQAWFFSDHQPDNFILRNILFSWDLLILPFFHAFLVYYLRIEASIRIYVRLSLFIFLFLLASRMITIAISKQFWPGNANEMLLQYTNLEEIFIAGFSLFIFIKCYQLLFTKQHSYTYIQKFDDISWLRRMWKVGICMFLLWIIAISLFNLTGNVTGYQVLRLGLSGVIYWIGYQGFFRYHKANDRISIRKSISANKAIQIEKSRSITDTESKNELSLKHQADFEKIDRYLIEKQRFLDPNLGLEDLAEEMEMSSTHLSKIINNQSEYNFSDYINSLRIEQAKKLLKDKEFCKYTIVAIGLECGFNSRSTFYSAFKKFTSQTPSKYRDVC</sequence>